<dbReference type="Pfam" id="PF00158">
    <property type="entry name" value="Sigma54_activat"/>
    <property type="match status" value="1"/>
</dbReference>
<dbReference type="InterPro" id="IPR027417">
    <property type="entry name" value="P-loop_NTPase"/>
</dbReference>
<evidence type="ECO:0000256" key="1">
    <source>
        <dbReference type="ARBA" id="ARBA00022741"/>
    </source>
</evidence>
<sequence>MPLDLQPMFLRVLQESEICRIGETRPRKVNFRLVAATHRNLTQEVADGRFRMDLYYRVSSMTLTIPPLRSGAKTFRCWPNISSTTCTGSTAAAPSA</sequence>
<dbReference type="Proteomes" id="UP001596422">
    <property type="component" value="Unassembled WGS sequence"/>
</dbReference>
<keyword evidence="2" id="KW-0067">ATP-binding</keyword>
<name>A0ABW1ZW69_9GAMM</name>
<proteinExistence type="predicted"/>
<dbReference type="Gene3D" id="3.40.50.300">
    <property type="entry name" value="P-loop containing nucleotide triphosphate hydrolases"/>
    <property type="match status" value="1"/>
</dbReference>
<evidence type="ECO:0000256" key="2">
    <source>
        <dbReference type="ARBA" id="ARBA00022840"/>
    </source>
</evidence>
<keyword evidence="1" id="KW-0547">Nucleotide-binding</keyword>
<dbReference type="EMBL" id="JBHSWE010000001">
    <property type="protein sequence ID" value="MFC6669440.1"/>
    <property type="molecule type" value="Genomic_DNA"/>
</dbReference>
<protein>
    <submittedName>
        <fullName evidence="4">Sigma 54-interacting transcriptional regulator</fullName>
    </submittedName>
</protein>
<evidence type="ECO:0000259" key="3">
    <source>
        <dbReference type="PROSITE" id="PS50045"/>
    </source>
</evidence>
<evidence type="ECO:0000313" key="4">
    <source>
        <dbReference type="EMBL" id="MFC6669440.1"/>
    </source>
</evidence>
<dbReference type="RefSeq" id="WP_379912875.1">
    <property type="nucleotide sequence ID" value="NZ_JBHSWE010000001.1"/>
</dbReference>
<reference evidence="5" key="1">
    <citation type="journal article" date="2019" name="Int. J. Syst. Evol. Microbiol.">
        <title>The Global Catalogue of Microorganisms (GCM) 10K type strain sequencing project: providing services to taxonomists for standard genome sequencing and annotation.</title>
        <authorList>
            <consortium name="The Broad Institute Genomics Platform"/>
            <consortium name="The Broad Institute Genome Sequencing Center for Infectious Disease"/>
            <person name="Wu L."/>
            <person name="Ma J."/>
        </authorList>
    </citation>
    <scope>NUCLEOTIDE SEQUENCE [LARGE SCALE GENOMIC DNA]</scope>
    <source>
        <strain evidence="5">NBRC 111756</strain>
    </source>
</reference>
<keyword evidence="5" id="KW-1185">Reference proteome</keyword>
<evidence type="ECO:0000313" key="5">
    <source>
        <dbReference type="Proteomes" id="UP001596422"/>
    </source>
</evidence>
<feature type="domain" description="Sigma-54 factor interaction" evidence="3">
    <location>
        <begin position="1"/>
        <end position="69"/>
    </location>
</feature>
<accession>A0ABW1ZW69</accession>
<comment type="caution">
    <text evidence="4">The sequence shown here is derived from an EMBL/GenBank/DDBJ whole genome shotgun (WGS) entry which is preliminary data.</text>
</comment>
<organism evidence="4 5">
    <name type="scientific">Marinobacterium aestuariivivens</name>
    <dbReference type="NCBI Taxonomy" id="1698799"/>
    <lineage>
        <taxon>Bacteria</taxon>
        <taxon>Pseudomonadati</taxon>
        <taxon>Pseudomonadota</taxon>
        <taxon>Gammaproteobacteria</taxon>
        <taxon>Oceanospirillales</taxon>
        <taxon>Oceanospirillaceae</taxon>
        <taxon>Marinobacterium</taxon>
    </lineage>
</organism>
<dbReference type="SUPFAM" id="SSF52540">
    <property type="entry name" value="P-loop containing nucleoside triphosphate hydrolases"/>
    <property type="match status" value="1"/>
</dbReference>
<dbReference type="PROSITE" id="PS50045">
    <property type="entry name" value="SIGMA54_INTERACT_4"/>
    <property type="match status" value="1"/>
</dbReference>
<gene>
    <name evidence="4" type="ORF">ACFQDL_04500</name>
</gene>
<dbReference type="PANTHER" id="PTHR32071">
    <property type="entry name" value="TRANSCRIPTIONAL REGULATORY PROTEIN"/>
    <property type="match status" value="1"/>
</dbReference>
<dbReference type="PANTHER" id="PTHR32071:SF81">
    <property type="entry name" value="PROPIONATE CATABOLISM OPERON REGULATORY PROTEIN"/>
    <property type="match status" value="1"/>
</dbReference>
<dbReference type="InterPro" id="IPR002078">
    <property type="entry name" value="Sigma_54_int"/>
</dbReference>